<feature type="compositionally biased region" description="Polar residues" evidence="8">
    <location>
        <begin position="171"/>
        <end position="184"/>
    </location>
</feature>
<dbReference type="FunFam" id="2.60.40.10:FF:001297">
    <property type="entry name" value="Interleukin 18 binding protein"/>
    <property type="match status" value="1"/>
</dbReference>
<name>A0A452E9Z6_CAPHI</name>
<dbReference type="GeneTree" id="ENSGT00390000004026"/>
<organism evidence="11 12">
    <name type="scientific">Capra hircus</name>
    <name type="common">Goat</name>
    <dbReference type="NCBI Taxonomy" id="9925"/>
    <lineage>
        <taxon>Eukaryota</taxon>
        <taxon>Metazoa</taxon>
        <taxon>Chordata</taxon>
        <taxon>Craniata</taxon>
        <taxon>Vertebrata</taxon>
        <taxon>Euteleostomi</taxon>
        <taxon>Mammalia</taxon>
        <taxon>Eutheria</taxon>
        <taxon>Laurasiatheria</taxon>
        <taxon>Artiodactyla</taxon>
        <taxon>Ruminantia</taxon>
        <taxon>Pecora</taxon>
        <taxon>Bovidae</taxon>
        <taxon>Caprinae</taxon>
        <taxon>Capra</taxon>
    </lineage>
</organism>
<comment type="subcellular location">
    <subcellularLocation>
        <location evidence="1">Secreted</location>
    </subcellularLocation>
</comment>
<dbReference type="InterPro" id="IPR055139">
    <property type="entry name" value="IL18BP-like_dom"/>
</dbReference>
<dbReference type="STRING" id="9925.ENSCHIP00000008985"/>
<dbReference type="GO" id="GO:0042088">
    <property type="term" value="P:T-helper 1 type immune response"/>
    <property type="evidence" value="ECO:0007669"/>
    <property type="project" value="Ensembl"/>
</dbReference>
<dbReference type="Bgee" id="ENSCHIG00000011992">
    <property type="expression patterns" value="Expressed in thymus and 17 other cell types or tissues"/>
</dbReference>
<dbReference type="CTD" id="10068"/>
<dbReference type="GO" id="GO:0042007">
    <property type="term" value="F:interleukin-18 binding"/>
    <property type="evidence" value="ECO:0007669"/>
    <property type="project" value="Ensembl"/>
</dbReference>
<dbReference type="PANTHER" id="PTHR14292:SF2">
    <property type="entry name" value="INTERLEUKIN-18-BINDING PROTEIN"/>
    <property type="match status" value="1"/>
</dbReference>
<feature type="chain" id="PRO_5044086805" description="Interleukin-18-binding protein" evidence="9">
    <location>
        <begin position="29"/>
        <end position="207"/>
    </location>
</feature>
<keyword evidence="4" id="KW-1015">Disulfide bond</keyword>
<gene>
    <name evidence="11" type="primary">IL18BP</name>
</gene>
<reference evidence="11" key="2">
    <citation type="submission" date="2025-08" db="UniProtKB">
        <authorList>
            <consortium name="Ensembl"/>
        </authorList>
    </citation>
    <scope>IDENTIFICATION</scope>
</reference>
<sequence length="207" mass="22820">MRQNWIPDPSPLRALLLCAHIISHLARATPVPQATTAASPGMAKAPCSSRPPALPAATQCPALTVTWPAVEVSLNGTLTLSCTACSRFPHYSILYWLGNGSFIEHLPGRLWEGSTRREYRGKWAQLWRPLVLEELSPTLRDTNFSCVFTDPGQTVQRHLVLAQLWAGQKTSVPLPQEGPPSSQAPLPHHPDGEPELHRHLLETPPLY</sequence>
<dbReference type="AlphaFoldDB" id="A0A452E9Z6"/>
<dbReference type="SUPFAM" id="SSF48726">
    <property type="entry name" value="Immunoglobulin"/>
    <property type="match status" value="1"/>
</dbReference>
<reference evidence="11 12" key="1">
    <citation type="submission" date="2016-04" db="EMBL/GenBank/DDBJ databases">
        <title>Polished mammalian reference genomes with single-molecule sequencing and chromosome conformation capture applied to the Capra hircus genome.</title>
        <authorList>
            <person name="Bickhart D.M."/>
            <person name="Koren S."/>
            <person name="Rosen B."/>
            <person name="Hastie A."/>
            <person name="Liachko I."/>
            <person name="Sullivan S.T."/>
            <person name="Burton J."/>
            <person name="Sayre B.L."/>
            <person name="Huson H.J."/>
            <person name="Lee J."/>
            <person name="Lam E."/>
            <person name="Kelley C.M."/>
            <person name="Hutchison J.L."/>
            <person name="Zhou Y."/>
            <person name="Sun J."/>
            <person name="Crisa A."/>
            <person name="Schwartz J.C."/>
            <person name="Hammond J.A."/>
            <person name="Schroeder S.G."/>
            <person name="Liu G.E."/>
            <person name="Dunham M."/>
            <person name="Shendure J."/>
            <person name="Sonstegard T.S."/>
            <person name="Phillippy A.M."/>
            <person name="Van Tassell C.P."/>
            <person name="Smith T.P."/>
        </authorList>
    </citation>
    <scope>NUCLEOTIDE SEQUENCE [LARGE SCALE GENOMIC DNA]</scope>
</reference>
<evidence type="ECO:0000313" key="12">
    <source>
        <dbReference type="Proteomes" id="UP000291000"/>
    </source>
</evidence>
<dbReference type="Proteomes" id="UP000291000">
    <property type="component" value="Chromosome 15"/>
</dbReference>
<evidence type="ECO:0000256" key="1">
    <source>
        <dbReference type="ARBA" id="ARBA00004613"/>
    </source>
</evidence>
<keyword evidence="2" id="KW-0964">Secreted</keyword>
<feature type="signal peptide" evidence="9">
    <location>
        <begin position="1"/>
        <end position="28"/>
    </location>
</feature>
<dbReference type="InterPro" id="IPR036179">
    <property type="entry name" value="Ig-like_dom_sf"/>
</dbReference>
<feature type="compositionally biased region" description="Basic and acidic residues" evidence="8">
    <location>
        <begin position="188"/>
        <end position="201"/>
    </location>
</feature>
<dbReference type="PROSITE" id="PS50835">
    <property type="entry name" value="IG_LIKE"/>
    <property type="match status" value="1"/>
</dbReference>
<dbReference type="GeneID" id="102170251"/>
<dbReference type="KEGG" id="chx:102170251"/>
<keyword evidence="6" id="KW-0393">Immunoglobulin domain</keyword>
<feature type="domain" description="Ig-like" evidence="10">
    <location>
        <begin position="61"/>
        <end position="160"/>
    </location>
</feature>
<evidence type="ECO:0000256" key="2">
    <source>
        <dbReference type="ARBA" id="ARBA00022525"/>
    </source>
</evidence>
<evidence type="ECO:0000313" key="11">
    <source>
        <dbReference type="Ensembl" id="ENSCHIP00000008985.1"/>
    </source>
</evidence>
<reference evidence="11" key="3">
    <citation type="submission" date="2025-09" db="UniProtKB">
        <authorList>
            <consortium name="Ensembl"/>
        </authorList>
    </citation>
    <scope>IDENTIFICATION</scope>
</reference>
<dbReference type="EMBL" id="LWLT01000015">
    <property type="status" value="NOT_ANNOTATED_CDS"/>
    <property type="molecule type" value="Genomic_DNA"/>
</dbReference>
<protein>
    <recommendedName>
        <fullName evidence="7">Interleukin-18-binding protein</fullName>
    </recommendedName>
</protein>
<evidence type="ECO:0000256" key="5">
    <source>
        <dbReference type="ARBA" id="ARBA00023180"/>
    </source>
</evidence>
<dbReference type="Pfam" id="PF22009">
    <property type="entry name" value="YLDV-IL18BP-like"/>
    <property type="match status" value="1"/>
</dbReference>
<evidence type="ECO:0000256" key="6">
    <source>
        <dbReference type="ARBA" id="ARBA00023319"/>
    </source>
</evidence>
<keyword evidence="3 9" id="KW-0732">Signal</keyword>
<proteinExistence type="predicted"/>
<evidence type="ECO:0000256" key="3">
    <source>
        <dbReference type="ARBA" id="ARBA00022729"/>
    </source>
</evidence>
<dbReference type="PANTHER" id="PTHR14292">
    <property type="entry name" value="INTERLEUKIN-18-BINDING PROTEIN"/>
    <property type="match status" value="1"/>
</dbReference>
<evidence type="ECO:0000256" key="9">
    <source>
        <dbReference type="SAM" id="SignalP"/>
    </source>
</evidence>
<keyword evidence="5" id="KW-0325">Glycoprotein</keyword>
<dbReference type="GO" id="GO:0005615">
    <property type="term" value="C:extracellular space"/>
    <property type="evidence" value="ECO:0007669"/>
    <property type="project" value="TreeGrafter"/>
</dbReference>
<dbReference type="InterPro" id="IPR039681">
    <property type="entry name" value="IL18BP"/>
</dbReference>
<dbReference type="OMA" id="PTAKQCP"/>
<evidence type="ECO:0000256" key="8">
    <source>
        <dbReference type="SAM" id="MobiDB-lite"/>
    </source>
</evidence>
<evidence type="ECO:0000256" key="4">
    <source>
        <dbReference type="ARBA" id="ARBA00023157"/>
    </source>
</evidence>
<keyword evidence="12" id="KW-1185">Reference proteome</keyword>
<dbReference type="InterPro" id="IPR007110">
    <property type="entry name" value="Ig-like_dom"/>
</dbReference>
<evidence type="ECO:0000259" key="10">
    <source>
        <dbReference type="PROSITE" id="PS50835"/>
    </source>
</evidence>
<dbReference type="InterPro" id="IPR013783">
    <property type="entry name" value="Ig-like_fold"/>
</dbReference>
<dbReference type="OrthoDB" id="9904367at2759"/>
<feature type="region of interest" description="Disordered" evidence="8">
    <location>
        <begin position="171"/>
        <end position="207"/>
    </location>
</feature>
<dbReference type="Ensembl" id="ENSCHIT00000016749.1">
    <property type="protein sequence ID" value="ENSCHIP00000008985.1"/>
    <property type="gene ID" value="ENSCHIG00000011992.1"/>
</dbReference>
<evidence type="ECO:0000256" key="7">
    <source>
        <dbReference type="ARBA" id="ARBA00070297"/>
    </source>
</evidence>
<accession>A0A452E9Z6</accession>
<dbReference type="RefSeq" id="XP_005689927.1">
    <property type="nucleotide sequence ID" value="XM_005689870.3"/>
</dbReference>
<dbReference type="Gene3D" id="2.60.40.10">
    <property type="entry name" value="Immunoglobulins"/>
    <property type="match status" value="1"/>
</dbReference>